<dbReference type="KEGG" id="pmic:NW74_04820"/>
<reference evidence="2 3" key="1">
    <citation type="submission" date="2014-10" db="EMBL/GenBank/DDBJ databases">
        <title>Complete genome sequence of Parvimonas micra KCOM 1535 (= ChDC B708).</title>
        <authorList>
            <person name="Kook J.-K."/>
            <person name="Park S.-N."/>
            <person name="Lim Y.K."/>
            <person name="Roh H."/>
        </authorList>
    </citation>
    <scope>NUCLEOTIDE SEQUENCE [LARGE SCALE GENOMIC DNA]</scope>
    <source>
        <strain evidence="3">KCOM 1535 / ChDC B708</strain>
    </source>
</reference>
<name>A0A0B4S1N4_9FIRM</name>
<accession>A0A0B4S1N4</accession>
<feature type="transmembrane region" description="Helical" evidence="1">
    <location>
        <begin position="140"/>
        <end position="171"/>
    </location>
</feature>
<feature type="transmembrane region" description="Helical" evidence="1">
    <location>
        <begin position="45"/>
        <end position="65"/>
    </location>
</feature>
<feature type="transmembrane region" description="Helical" evidence="1">
    <location>
        <begin position="7"/>
        <end position="25"/>
    </location>
</feature>
<gene>
    <name evidence="2" type="ORF">NW74_04820</name>
</gene>
<keyword evidence="1" id="KW-1133">Transmembrane helix</keyword>
<organism evidence="2 3">
    <name type="scientific">Parvimonas micra</name>
    <dbReference type="NCBI Taxonomy" id="33033"/>
    <lineage>
        <taxon>Bacteria</taxon>
        <taxon>Bacillati</taxon>
        <taxon>Bacillota</taxon>
        <taxon>Tissierellia</taxon>
        <taxon>Tissierellales</taxon>
        <taxon>Peptoniphilaceae</taxon>
        <taxon>Parvimonas</taxon>
    </lineage>
</organism>
<dbReference type="AlphaFoldDB" id="A0A0B4S1N4"/>
<dbReference type="EMBL" id="CP009761">
    <property type="protein sequence ID" value="AIZ36705.1"/>
    <property type="molecule type" value="Genomic_DNA"/>
</dbReference>
<dbReference type="STRING" id="33033.NW74_04820"/>
<feature type="transmembrane region" description="Helical" evidence="1">
    <location>
        <begin position="183"/>
        <end position="200"/>
    </location>
</feature>
<dbReference type="RefSeq" id="WP_041954160.1">
    <property type="nucleotide sequence ID" value="NZ_CP009761.1"/>
</dbReference>
<evidence type="ECO:0000313" key="3">
    <source>
        <dbReference type="Proteomes" id="UP000031386"/>
    </source>
</evidence>
<protein>
    <submittedName>
        <fullName evidence="2">Membrane protein</fullName>
    </submittedName>
</protein>
<feature type="transmembrane region" description="Helical" evidence="1">
    <location>
        <begin position="108"/>
        <end position="128"/>
    </location>
</feature>
<feature type="transmembrane region" description="Helical" evidence="1">
    <location>
        <begin position="207"/>
        <end position="224"/>
    </location>
</feature>
<feature type="transmembrane region" description="Helical" evidence="1">
    <location>
        <begin position="77"/>
        <end position="96"/>
    </location>
</feature>
<keyword evidence="1" id="KW-0472">Membrane</keyword>
<evidence type="ECO:0000256" key="1">
    <source>
        <dbReference type="SAM" id="Phobius"/>
    </source>
</evidence>
<dbReference type="Proteomes" id="UP000031386">
    <property type="component" value="Chromosome"/>
</dbReference>
<keyword evidence="3" id="KW-1185">Reference proteome</keyword>
<dbReference type="OrthoDB" id="9898491at2"/>
<sequence>MQKKKVYAKFITAFIFWILIFFFTRTSVFKRLSNIYLSDLEMIDMSFFIFICFLLSAKYIIKIANLNNEIYVNPAKIYDFMNSLFILMLVQNIMYIDITLLSSRVNVMHKYSLIIFIANIFLFVLYFCKNKIKKFKKIYIVNIFAFSLFVALSSDIELLFVDVVLLLYYISSKIKVNVKLTTIIDKVFIILSLIAIFYFINLYKNGVVILNCVSYLAYYMYMYYEKRNAKV</sequence>
<proteinExistence type="predicted"/>
<evidence type="ECO:0000313" key="2">
    <source>
        <dbReference type="EMBL" id="AIZ36705.1"/>
    </source>
</evidence>
<keyword evidence="1" id="KW-0812">Transmembrane</keyword>